<dbReference type="PANTHER" id="PTHR44520">
    <property type="entry name" value="RESPONSE REGULATOR RCP1-RELATED"/>
    <property type="match status" value="1"/>
</dbReference>
<keyword evidence="1" id="KW-0597">Phosphoprotein</keyword>
<dbReference type="InterPro" id="IPR011006">
    <property type="entry name" value="CheY-like_superfamily"/>
</dbReference>
<dbReference type="GO" id="GO:0000160">
    <property type="term" value="P:phosphorelay signal transduction system"/>
    <property type="evidence" value="ECO:0007669"/>
    <property type="project" value="InterPro"/>
</dbReference>
<proteinExistence type="predicted"/>
<reference evidence="3 4" key="1">
    <citation type="submission" date="2020-02" db="EMBL/GenBank/DDBJ databases">
        <authorList>
            <person name="Dziuba M."/>
            <person name="Kuznetsov B."/>
            <person name="Mardanov A."/>
            <person name="Ravin N."/>
            <person name="Grouzdev D."/>
        </authorList>
    </citation>
    <scope>NUCLEOTIDE SEQUENCE [LARGE SCALE GENOMIC DNA]</scope>
    <source>
        <strain evidence="3 4">SpK</strain>
    </source>
</reference>
<dbReference type="SUPFAM" id="SSF52172">
    <property type="entry name" value="CheY-like"/>
    <property type="match status" value="1"/>
</dbReference>
<evidence type="ECO:0000313" key="4">
    <source>
        <dbReference type="Proteomes" id="UP000480684"/>
    </source>
</evidence>
<dbReference type="Proteomes" id="UP000480684">
    <property type="component" value="Unassembled WGS sequence"/>
</dbReference>
<evidence type="ECO:0000259" key="2">
    <source>
        <dbReference type="PROSITE" id="PS50110"/>
    </source>
</evidence>
<organism evidence="3 4">
    <name type="scientific">Magnetospirillum aberrantis SpK</name>
    <dbReference type="NCBI Taxonomy" id="908842"/>
    <lineage>
        <taxon>Bacteria</taxon>
        <taxon>Pseudomonadati</taxon>
        <taxon>Pseudomonadota</taxon>
        <taxon>Alphaproteobacteria</taxon>
        <taxon>Rhodospirillales</taxon>
        <taxon>Rhodospirillaceae</taxon>
        <taxon>Magnetospirillum</taxon>
    </lineage>
</organism>
<accession>A0A7C9UZW9</accession>
<gene>
    <name evidence="3" type="ORF">G4223_11405</name>
</gene>
<dbReference type="SMART" id="SM00448">
    <property type="entry name" value="REC"/>
    <property type="match status" value="1"/>
</dbReference>
<evidence type="ECO:0000313" key="3">
    <source>
        <dbReference type="EMBL" id="NFV80714.1"/>
    </source>
</evidence>
<keyword evidence="4" id="KW-1185">Reference proteome</keyword>
<dbReference type="InterPro" id="IPR052893">
    <property type="entry name" value="TCS_response_regulator"/>
</dbReference>
<dbReference type="CDD" id="cd17557">
    <property type="entry name" value="REC_Rcp-like"/>
    <property type="match status" value="1"/>
</dbReference>
<name>A0A7C9UZW9_9PROT</name>
<sequence>MTPQYHIMVVDDAVGDVQLVKLAVAEAPYPCAVTTAGNGREALDKLRGDDTPSRPDLIFLDLNMPQMNGKETLKELKSDPDLATIPVVVLSTSAVDRDVTASYALGASGYITKPMDMDEFFQAVRRVEEYWFNTVRRPLKLLSAT</sequence>
<feature type="domain" description="Response regulatory" evidence="2">
    <location>
        <begin position="6"/>
        <end position="128"/>
    </location>
</feature>
<dbReference type="InterPro" id="IPR001789">
    <property type="entry name" value="Sig_transdc_resp-reg_receiver"/>
</dbReference>
<dbReference type="PANTHER" id="PTHR44520:SF2">
    <property type="entry name" value="RESPONSE REGULATOR RCP1"/>
    <property type="match status" value="1"/>
</dbReference>
<dbReference type="Pfam" id="PF00072">
    <property type="entry name" value="Response_reg"/>
    <property type="match status" value="1"/>
</dbReference>
<dbReference type="PROSITE" id="PS50110">
    <property type="entry name" value="RESPONSE_REGULATORY"/>
    <property type="match status" value="1"/>
</dbReference>
<dbReference type="RefSeq" id="WP_163679467.1">
    <property type="nucleotide sequence ID" value="NZ_JAAIYP010000038.1"/>
</dbReference>
<feature type="modified residue" description="4-aspartylphosphate" evidence="1">
    <location>
        <position position="61"/>
    </location>
</feature>
<dbReference type="Gene3D" id="3.40.50.2300">
    <property type="match status" value="1"/>
</dbReference>
<dbReference type="AlphaFoldDB" id="A0A7C9UZW9"/>
<dbReference type="EMBL" id="JAAIYP010000038">
    <property type="protein sequence ID" value="NFV80714.1"/>
    <property type="molecule type" value="Genomic_DNA"/>
</dbReference>
<comment type="caution">
    <text evidence="3">The sequence shown here is derived from an EMBL/GenBank/DDBJ whole genome shotgun (WGS) entry which is preliminary data.</text>
</comment>
<protein>
    <submittedName>
        <fullName evidence="3">Response regulator</fullName>
    </submittedName>
</protein>
<evidence type="ECO:0000256" key="1">
    <source>
        <dbReference type="PROSITE-ProRule" id="PRU00169"/>
    </source>
</evidence>